<dbReference type="EMBL" id="RRAZ01000028">
    <property type="protein sequence ID" value="RRH71968.1"/>
    <property type="molecule type" value="Genomic_DNA"/>
</dbReference>
<evidence type="ECO:0000313" key="2">
    <source>
        <dbReference type="Proteomes" id="UP000282125"/>
    </source>
</evidence>
<comment type="caution">
    <text evidence="1">The sequence shown here is derived from an EMBL/GenBank/DDBJ whole genome shotgun (WGS) entry which is preliminary data.</text>
</comment>
<protein>
    <submittedName>
        <fullName evidence="1">Uncharacterized protein</fullName>
    </submittedName>
</protein>
<gene>
    <name evidence="1" type="ORF">EG244_15760</name>
</gene>
<organism evidence="1 2">
    <name type="scientific">Falsigemmobacter faecalis</name>
    <dbReference type="NCBI Taxonomy" id="2488730"/>
    <lineage>
        <taxon>Bacteria</taxon>
        <taxon>Pseudomonadati</taxon>
        <taxon>Pseudomonadota</taxon>
        <taxon>Alphaproteobacteria</taxon>
        <taxon>Rhodobacterales</taxon>
        <taxon>Paracoccaceae</taxon>
        <taxon>Falsigemmobacter</taxon>
    </lineage>
</organism>
<sequence>MTDSELDEIMIFWWPKVLRRAMAGSDEWVKSFARSIAKHGKRAKWHPSEKQAFLMRRLVADLSNAPEPELDLIDREDGAAA</sequence>
<dbReference type="OrthoDB" id="7866188at2"/>
<accession>A0A3P3DHC1</accession>
<dbReference type="Proteomes" id="UP000282125">
    <property type="component" value="Unassembled WGS sequence"/>
</dbReference>
<evidence type="ECO:0000313" key="1">
    <source>
        <dbReference type="EMBL" id="RRH71968.1"/>
    </source>
</evidence>
<keyword evidence="2" id="KW-1185">Reference proteome</keyword>
<dbReference type="AlphaFoldDB" id="A0A3P3DHC1"/>
<name>A0A3P3DHC1_9RHOB</name>
<proteinExistence type="predicted"/>
<dbReference type="RefSeq" id="WP_124966139.1">
    <property type="nucleotide sequence ID" value="NZ_RRAZ01000028.1"/>
</dbReference>
<reference evidence="1 2" key="1">
    <citation type="submission" date="2018-11" db="EMBL/GenBank/DDBJ databases">
        <title>Gemmobacter sp. nov., YIM 102744-1 draft genome.</title>
        <authorList>
            <person name="Li G."/>
            <person name="Jiang Y."/>
        </authorList>
    </citation>
    <scope>NUCLEOTIDE SEQUENCE [LARGE SCALE GENOMIC DNA]</scope>
    <source>
        <strain evidence="1 2">YIM 102744-1</strain>
    </source>
</reference>